<dbReference type="KEGG" id="gps:C427_1447"/>
<evidence type="ECO:0000313" key="2">
    <source>
        <dbReference type="EMBL" id="AGH43556.1"/>
    </source>
</evidence>
<dbReference type="HOGENOM" id="CLU_162538_0_2_6"/>
<dbReference type="AlphaFoldDB" id="K6Z3G7"/>
<organism evidence="2 3">
    <name type="scientific">Paraglaciecola psychrophila 170</name>
    <dbReference type="NCBI Taxonomy" id="1129794"/>
    <lineage>
        <taxon>Bacteria</taxon>
        <taxon>Pseudomonadati</taxon>
        <taxon>Pseudomonadota</taxon>
        <taxon>Gammaproteobacteria</taxon>
        <taxon>Alteromonadales</taxon>
        <taxon>Alteromonadaceae</taxon>
        <taxon>Paraglaciecola</taxon>
    </lineage>
</organism>
<dbReference type="EMBL" id="CP003837">
    <property type="protein sequence ID" value="AGH43556.1"/>
    <property type="molecule type" value="Genomic_DNA"/>
</dbReference>
<dbReference type="Proteomes" id="UP000011864">
    <property type="component" value="Chromosome"/>
</dbReference>
<protein>
    <recommendedName>
        <fullName evidence="4">DUF1289 domain-containing protein</fullName>
    </recommendedName>
</protein>
<dbReference type="RefSeq" id="WP_007641863.1">
    <property type="nucleotide sequence ID" value="NC_020514.1"/>
</dbReference>
<proteinExistence type="predicted"/>
<dbReference type="InterPro" id="IPR010710">
    <property type="entry name" value="DUF1289"/>
</dbReference>
<dbReference type="PATRIC" id="fig|1129794.4.peg.1432"/>
<feature type="compositionally biased region" description="Polar residues" evidence="1">
    <location>
        <begin position="73"/>
        <end position="91"/>
    </location>
</feature>
<dbReference type="PANTHER" id="PTHR35175">
    <property type="entry name" value="DUF1289 DOMAIN-CONTAINING PROTEIN"/>
    <property type="match status" value="1"/>
</dbReference>
<dbReference type="STRING" id="1129794.C427_1447"/>
<dbReference type="Pfam" id="PF06945">
    <property type="entry name" value="DUF1289"/>
    <property type="match status" value="1"/>
</dbReference>
<sequence>MKQIEIFEITSPCIGVCQSGPKGFCVGCFRSREERVHWINLEQDVQSKIIKACATRKKRAQAAHKNKIKKSTTETSPQLGFSDDSFTQNKP</sequence>
<dbReference type="PANTHER" id="PTHR35175:SF1">
    <property type="entry name" value="OXIDOREDUCTASE"/>
    <property type="match status" value="1"/>
</dbReference>
<gene>
    <name evidence="2" type="ORF">C427_1447</name>
</gene>
<evidence type="ECO:0000256" key="1">
    <source>
        <dbReference type="SAM" id="MobiDB-lite"/>
    </source>
</evidence>
<name>K6Z3G7_9ALTE</name>
<reference evidence="2 3" key="1">
    <citation type="journal article" date="2013" name="Genome Announc.">
        <title>Complete Genome Sequence of Glaciecola psychrophila Strain 170T.</title>
        <authorList>
            <person name="Yin J."/>
            <person name="Chen J."/>
            <person name="Liu G."/>
            <person name="Yu Y."/>
            <person name="Song L."/>
            <person name="Wang X."/>
            <person name="Qu X."/>
        </authorList>
    </citation>
    <scope>NUCLEOTIDE SEQUENCE [LARGE SCALE GENOMIC DNA]</scope>
    <source>
        <strain evidence="2 3">170</strain>
    </source>
</reference>
<feature type="compositionally biased region" description="Basic residues" evidence="1">
    <location>
        <begin position="61"/>
        <end position="70"/>
    </location>
</feature>
<keyword evidence="3" id="KW-1185">Reference proteome</keyword>
<feature type="region of interest" description="Disordered" evidence="1">
    <location>
        <begin position="61"/>
        <end position="91"/>
    </location>
</feature>
<evidence type="ECO:0008006" key="4">
    <source>
        <dbReference type="Google" id="ProtNLM"/>
    </source>
</evidence>
<evidence type="ECO:0000313" key="3">
    <source>
        <dbReference type="Proteomes" id="UP000011864"/>
    </source>
</evidence>
<dbReference type="OrthoDB" id="8911262at2"/>
<accession>K6Z3G7</accession>
<dbReference type="eggNOG" id="COG3313">
    <property type="taxonomic scope" value="Bacteria"/>
</dbReference>